<sequence length="58" mass="7026">SVGYDPNTRILEIKFSKKDIYEYYTVPIKIYNNLIKASSLGKYFLKDIKNKYRFKKIR</sequence>
<organism evidence="2">
    <name type="scientific">marine sediment metagenome</name>
    <dbReference type="NCBI Taxonomy" id="412755"/>
    <lineage>
        <taxon>unclassified sequences</taxon>
        <taxon>metagenomes</taxon>
        <taxon>ecological metagenomes</taxon>
    </lineage>
</organism>
<gene>
    <name evidence="2" type="ORF">LCGC14_1285730</name>
</gene>
<evidence type="ECO:0000313" key="2">
    <source>
        <dbReference type="EMBL" id="KKM85772.1"/>
    </source>
</evidence>
<dbReference type="InterPro" id="IPR025309">
    <property type="entry name" value="KTSC_dom"/>
</dbReference>
<protein>
    <recommendedName>
        <fullName evidence="1">KTSC domain-containing protein</fullName>
    </recommendedName>
</protein>
<evidence type="ECO:0000259" key="1">
    <source>
        <dbReference type="Pfam" id="PF13619"/>
    </source>
</evidence>
<reference evidence="2" key="1">
    <citation type="journal article" date="2015" name="Nature">
        <title>Complex archaea that bridge the gap between prokaryotes and eukaryotes.</title>
        <authorList>
            <person name="Spang A."/>
            <person name="Saw J.H."/>
            <person name="Jorgensen S.L."/>
            <person name="Zaremba-Niedzwiedzka K."/>
            <person name="Martijn J."/>
            <person name="Lind A.E."/>
            <person name="van Eijk R."/>
            <person name="Schleper C."/>
            <person name="Guy L."/>
            <person name="Ettema T.J."/>
        </authorList>
    </citation>
    <scope>NUCLEOTIDE SEQUENCE</scope>
</reference>
<dbReference type="EMBL" id="LAZR01007358">
    <property type="protein sequence ID" value="KKM85772.1"/>
    <property type="molecule type" value="Genomic_DNA"/>
</dbReference>
<proteinExistence type="predicted"/>
<accession>A0A0F9NX14</accession>
<feature type="non-terminal residue" evidence="2">
    <location>
        <position position="1"/>
    </location>
</feature>
<feature type="domain" description="KTSC" evidence="1">
    <location>
        <begin position="1"/>
        <end position="52"/>
    </location>
</feature>
<dbReference type="Pfam" id="PF13619">
    <property type="entry name" value="KTSC"/>
    <property type="match status" value="1"/>
</dbReference>
<dbReference type="AlphaFoldDB" id="A0A0F9NX14"/>
<name>A0A0F9NX14_9ZZZZ</name>
<comment type="caution">
    <text evidence="2">The sequence shown here is derived from an EMBL/GenBank/DDBJ whole genome shotgun (WGS) entry which is preliminary data.</text>
</comment>